<dbReference type="Proteomes" id="UP001151752">
    <property type="component" value="Chromosome 16"/>
</dbReference>
<sequence length="173" mass="18651">MLEVICLSGQMVTELEVSSGQYFYPHAGHDVRSQGRGRMPDSMVPSIPNLSSYSGSCDLGNSFLALLSGPTLFSPCDFQELPNPKQFSASSRVPTEDTGSLFSAFGSRVPLMSSRIPSEKLSYQNQRNGANPFVSSKCASISNSALQHCLRGANFAMHSSGRGQGESSITRFR</sequence>
<protein>
    <submittedName>
        <fullName evidence="1">Uncharacterized protein</fullName>
    </submittedName>
</protein>
<comment type="caution">
    <text evidence="1">The sequence shown here is derived from an EMBL/GenBank/DDBJ whole genome shotgun (WGS) entry which is preliminary data.</text>
</comment>
<gene>
    <name evidence="1" type="ORF">OIU74_001050</name>
</gene>
<accession>A0A9Q0X1I8</accession>
<evidence type="ECO:0000313" key="1">
    <source>
        <dbReference type="EMBL" id="KAJ6776994.1"/>
    </source>
</evidence>
<reference evidence="1" key="2">
    <citation type="journal article" date="2023" name="Int. J. Mol. Sci.">
        <title>De Novo Assembly and Annotation of 11 Diverse Shrub Willow (Salix) Genomes Reveals Novel Gene Organization in Sex-Linked Regions.</title>
        <authorList>
            <person name="Hyden B."/>
            <person name="Feng K."/>
            <person name="Yates T.B."/>
            <person name="Jawdy S."/>
            <person name="Cereghino C."/>
            <person name="Smart L.B."/>
            <person name="Muchero W."/>
        </authorList>
    </citation>
    <scope>NUCLEOTIDE SEQUENCE</scope>
    <source>
        <tissue evidence="1">Shoot tip</tissue>
    </source>
</reference>
<organism evidence="1 2">
    <name type="scientific">Salix koriyanagi</name>
    <dbReference type="NCBI Taxonomy" id="2511006"/>
    <lineage>
        <taxon>Eukaryota</taxon>
        <taxon>Viridiplantae</taxon>
        <taxon>Streptophyta</taxon>
        <taxon>Embryophyta</taxon>
        <taxon>Tracheophyta</taxon>
        <taxon>Spermatophyta</taxon>
        <taxon>Magnoliopsida</taxon>
        <taxon>eudicotyledons</taxon>
        <taxon>Gunneridae</taxon>
        <taxon>Pentapetalae</taxon>
        <taxon>rosids</taxon>
        <taxon>fabids</taxon>
        <taxon>Malpighiales</taxon>
        <taxon>Salicaceae</taxon>
        <taxon>Saliceae</taxon>
        <taxon>Salix</taxon>
    </lineage>
</organism>
<keyword evidence="2" id="KW-1185">Reference proteome</keyword>
<dbReference type="EMBL" id="JAPFFM010000001">
    <property type="protein sequence ID" value="KAJ6776994.1"/>
    <property type="molecule type" value="Genomic_DNA"/>
</dbReference>
<reference evidence="1" key="1">
    <citation type="submission" date="2022-11" db="EMBL/GenBank/DDBJ databases">
        <authorList>
            <person name="Hyden B.L."/>
            <person name="Feng K."/>
            <person name="Yates T."/>
            <person name="Jawdy S."/>
            <person name="Smart L.B."/>
            <person name="Muchero W."/>
        </authorList>
    </citation>
    <scope>NUCLEOTIDE SEQUENCE</scope>
    <source>
        <tissue evidence="1">Shoot tip</tissue>
    </source>
</reference>
<name>A0A9Q0X1I8_9ROSI</name>
<dbReference type="AlphaFoldDB" id="A0A9Q0X1I8"/>
<evidence type="ECO:0000313" key="2">
    <source>
        <dbReference type="Proteomes" id="UP001151752"/>
    </source>
</evidence>
<proteinExistence type="predicted"/>